<comment type="similarity">
    <text evidence="1">Belongs to the transglutaminase-like superfamily. PNGase family.</text>
</comment>
<dbReference type="GO" id="GO:0005829">
    <property type="term" value="C:cytosol"/>
    <property type="evidence" value="ECO:0007669"/>
    <property type="project" value="TreeGrafter"/>
</dbReference>
<dbReference type="Pfam" id="PF01841">
    <property type="entry name" value="Transglut_core"/>
    <property type="match status" value="1"/>
</dbReference>
<keyword evidence="2" id="KW-0479">Metal-binding</keyword>
<dbReference type="InterPro" id="IPR050883">
    <property type="entry name" value="PNGase"/>
</dbReference>
<feature type="compositionally biased region" description="Polar residues" evidence="4">
    <location>
        <begin position="453"/>
        <end position="463"/>
    </location>
</feature>
<name>A0AAE8MY86_9PEZI</name>
<comment type="caution">
    <text evidence="6">The sequence shown here is derived from an EMBL/GenBank/DDBJ whole genome shotgun (WGS) entry which is preliminary data.</text>
</comment>
<gene>
    <name evidence="6" type="ORF">DNG_04851</name>
</gene>
<evidence type="ECO:0000256" key="4">
    <source>
        <dbReference type="SAM" id="MobiDB-lite"/>
    </source>
</evidence>
<dbReference type="EMBL" id="ONZQ02000006">
    <property type="protein sequence ID" value="SPO02178.1"/>
    <property type="molecule type" value="Genomic_DNA"/>
</dbReference>
<reference evidence="6" key="1">
    <citation type="submission" date="2018-03" db="EMBL/GenBank/DDBJ databases">
        <authorList>
            <person name="Guldener U."/>
        </authorList>
    </citation>
    <scope>NUCLEOTIDE SEQUENCE</scope>
</reference>
<evidence type="ECO:0000256" key="2">
    <source>
        <dbReference type="ARBA" id="ARBA00022723"/>
    </source>
</evidence>
<protein>
    <submittedName>
        <fullName evidence="6">Probable Protein PNG1</fullName>
    </submittedName>
</protein>
<dbReference type="GO" id="GO:0046872">
    <property type="term" value="F:metal ion binding"/>
    <property type="evidence" value="ECO:0007669"/>
    <property type="project" value="UniProtKB-KW"/>
</dbReference>
<dbReference type="GO" id="GO:0000224">
    <property type="term" value="F:peptide-N4-(N-acetyl-beta-glucosaminyl)asparagine amidase activity"/>
    <property type="evidence" value="ECO:0007669"/>
    <property type="project" value="TreeGrafter"/>
</dbReference>
<keyword evidence="7" id="KW-1185">Reference proteome</keyword>
<feature type="compositionally biased region" description="Low complexity" evidence="4">
    <location>
        <begin position="78"/>
        <end position="92"/>
    </location>
</feature>
<feature type="region of interest" description="Disordered" evidence="4">
    <location>
        <begin position="1"/>
        <end position="25"/>
    </location>
</feature>
<accession>A0AAE8MY86</accession>
<proteinExistence type="inferred from homology"/>
<evidence type="ECO:0000259" key="5">
    <source>
        <dbReference type="SMART" id="SM00460"/>
    </source>
</evidence>
<organism evidence="6 7">
    <name type="scientific">Cephalotrichum gorgonifer</name>
    <dbReference type="NCBI Taxonomy" id="2041049"/>
    <lineage>
        <taxon>Eukaryota</taxon>
        <taxon>Fungi</taxon>
        <taxon>Dikarya</taxon>
        <taxon>Ascomycota</taxon>
        <taxon>Pezizomycotina</taxon>
        <taxon>Sordariomycetes</taxon>
        <taxon>Hypocreomycetidae</taxon>
        <taxon>Microascales</taxon>
        <taxon>Microascaceae</taxon>
        <taxon>Cephalotrichum</taxon>
    </lineage>
</organism>
<dbReference type="Gene3D" id="2.20.25.10">
    <property type="match status" value="1"/>
</dbReference>
<feature type="region of interest" description="Disordered" evidence="4">
    <location>
        <begin position="407"/>
        <end position="471"/>
    </location>
</feature>
<keyword evidence="3" id="KW-0862">Zinc</keyword>
<evidence type="ECO:0000313" key="6">
    <source>
        <dbReference type="EMBL" id="SPO02178.1"/>
    </source>
</evidence>
<dbReference type="GO" id="GO:0005634">
    <property type="term" value="C:nucleus"/>
    <property type="evidence" value="ECO:0007669"/>
    <property type="project" value="TreeGrafter"/>
</dbReference>
<dbReference type="SMART" id="SM00460">
    <property type="entry name" value="TGc"/>
    <property type="match status" value="1"/>
</dbReference>
<dbReference type="PANTHER" id="PTHR12143">
    <property type="entry name" value="PEPTIDE N-GLYCANASE PNGASE -RELATED"/>
    <property type="match status" value="1"/>
</dbReference>
<feature type="domain" description="Transglutaminase-like" evidence="5">
    <location>
        <begin position="249"/>
        <end position="304"/>
    </location>
</feature>
<feature type="compositionally biased region" description="Polar residues" evidence="4">
    <location>
        <begin position="62"/>
        <end position="77"/>
    </location>
</feature>
<evidence type="ECO:0000256" key="1">
    <source>
        <dbReference type="ARBA" id="ARBA00009390"/>
    </source>
</evidence>
<dbReference type="AlphaFoldDB" id="A0AAE8MY86"/>
<dbReference type="PANTHER" id="PTHR12143:SF19">
    <property type="entry name" value="PEPTIDE-N(4)-(N-ACETYL-BETA-GLUCOSAMINYL)ASPARAGINE AMIDASE"/>
    <property type="match status" value="1"/>
</dbReference>
<dbReference type="InterPro" id="IPR002931">
    <property type="entry name" value="Transglutaminase-like"/>
</dbReference>
<dbReference type="InterPro" id="IPR038765">
    <property type="entry name" value="Papain-like_cys_pep_sf"/>
</dbReference>
<evidence type="ECO:0000256" key="3">
    <source>
        <dbReference type="ARBA" id="ARBA00022833"/>
    </source>
</evidence>
<dbReference type="SUPFAM" id="SSF54001">
    <property type="entry name" value="Cysteine proteinases"/>
    <property type="match status" value="1"/>
</dbReference>
<dbReference type="FunFam" id="3.10.620.30:FF:000004">
    <property type="entry name" value="Peptidase (PNG1)"/>
    <property type="match status" value="1"/>
</dbReference>
<feature type="region of interest" description="Disordered" evidence="4">
    <location>
        <begin position="37"/>
        <end position="107"/>
    </location>
</feature>
<dbReference type="GO" id="GO:0006516">
    <property type="term" value="P:glycoprotein catabolic process"/>
    <property type="evidence" value="ECO:0007669"/>
    <property type="project" value="TreeGrafter"/>
</dbReference>
<sequence>MAGQRPPFDQPPTQSRQGGQDFDEEWARDLRVRFESLLRDKRMNELRSTPRRLASPSPRECASSTNIRGAASNSSGRPSTSHGHSTPPSYSSIRHLPVIPTPPDANDAASQKFRSLMISLSLTPTKYENPGLLDEALQIIPLDRIYSEAEEETQILRAQAESLGKSKPEWGYQDCVVRALLRWFKRSFFTWVNNPPCPVCLSPTIAHGMAAPTPDESACGALRVELYRCSSADCGAFERFPRFGDVWRLLQTRRGRVGEWANCFSMLCRAVGGRVRWVWNAEDHVWTEVYSEHQQRWVHVDPVEEVWDNPRLYTEGWGKKMSYCVAFSIDGATDVTRRYVRKSDFALPRNRCPEEVMLFIMQEIRNIRRANMSKDERFRLQKEDHREDREFRGFVVASIAQAVTNLVPGGCGPNHNGGNGSGPGGDDTKRPAEQPAQAGPNMGWLASSEDARNNQYQGFNPQDPSARRDLP</sequence>
<dbReference type="Proteomes" id="UP001187682">
    <property type="component" value="Unassembled WGS sequence"/>
</dbReference>
<dbReference type="Gene3D" id="3.10.620.30">
    <property type="match status" value="1"/>
</dbReference>
<feature type="compositionally biased region" description="Gly residues" evidence="4">
    <location>
        <begin position="409"/>
        <end position="425"/>
    </location>
</feature>
<evidence type="ECO:0000313" key="7">
    <source>
        <dbReference type="Proteomes" id="UP001187682"/>
    </source>
</evidence>